<feature type="domain" description="C2H2-type" evidence="2">
    <location>
        <begin position="281"/>
        <end position="305"/>
    </location>
</feature>
<evidence type="ECO:0000313" key="3">
    <source>
        <dbReference type="EMBL" id="PBK81847.1"/>
    </source>
</evidence>
<dbReference type="InParanoid" id="A0A2H3CYJ3"/>
<evidence type="ECO:0000313" key="4">
    <source>
        <dbReference type="Proteomes" id="UP000217790"/>
    </source>
</evidence>
<organism evidence="3 4">
    <name type="scientific">Armillaria gallica</name>
    <name type="common">Bulbous honey fungus</name>
    <name type="synonym">Armillaria bulbosa</name>
    <dbReference type="NCBI Taxonomy" id="47427"/>
    <lineage>
        <taxon>Eukaryota</taxon>
        <taxon>Fungi</taxon>
        <taxon>Dikarya</taxon>
        <taxon>Basidiomycota</taxon>
        <taxon>Agaricomycotina</taxon>
        <taxon>Agaricomycetes</taxon>
        <taxon>Agaricomycetidae</taxon>
        <taxon>Agaricales</taxon>
        <taxon>Marasmiineae</taxon>
        <taxon>Physalacriaceae</taxon>
        <taxon>Armillaria</taxon>
    </lineage>
</organism>
<feature type="compositionally biased region" description="Low complexity" evidence="1">
    <location>
        <begin position="393"/>
        <end position="403"/>
    </location>
</feature>
<keyword evidence="4" id="KW-1185">Reference proteome</keyword>
<sequence length="642" mass="70704">MASEGFVFHSSPTYTNDPLNSSSEEYMSGEIPMLWNVNGISSGYGPVTTPGTYPHPSTCQLDLFGQATTGSFPIYCGESAKIMQDERSAFQNSYVAAQSFRSYPPPLSSLYSSVVSKDSNPFGLRDWSAFIDGGSGDTSFSSVVIGSLYDSNDPQNLPVPGSHSMDTTNGAQNGFCSPIDFLTFVPGQSNIPDAENQNAFHAVAGSVPQLEFTDVASGIQTPQPSSVSTPVTEAMDAADGLIKPCPNRYRIVRVQDWAVNLGVSPDLCFYYLRDCLPNTQYHCSVDRCTDTFTETEIGNHLKAKHYGIARNPQRVTCKECGRTVRAKSYHDHFLQIHSGRSICCAYCTKRQVRVQNFPRHFKTCPGLKKYRKGQKALRPTYDFKSYLPPSSSPRPSVSNPYPSDVQERSTSNDGGRDDTWFSSSTPCELDDAMGTEKPSVRAKDLMEATNWAHDLYSRTNHILDGDNANASHTHLGSISPPDDASPLAFGTISSRHPSVTEKLLKPCPDGYREVRDDSIQTWKGRPLPGLLVYYLRNPPAIPHLCPVDGCTSQFFGDGIRAHLKAVHRGITSQLYLKCRECDPKVSCIVAKNYATHFLDRHSGHSILCAYCLTPQSRAKNLPRHLVNHCSGLSYPKKRRAAA</sequence>
<evidence type="ECO:0000259" key="2">
    <source>
        <dbReference type="SMART" id="SM00355"/>
    </source>
</evidence>
<dbReference type="OrthoDB" id="654211at2759"/>
<dbReference type="SMART" id="SM00355">
    <property type="entry name" value="ZnF_C2H2"/>
    <property type="match status" value="4"/>
</dbReference>
<dbReference type="AlphaFoldDB" id="A0A2H3CYJ3"/>
<feature type="domain" description="C2H2-type" evidence="2">
    <location>
        <begin position="543"/>
        <end position="567"/>
    </location>
</feature>
<feature type="domain" description="C2H2-type" evidence="2">
    <location>
        <begin position="576"/>
        <end position="601"/>
    </location>
</feature>
<dbReference type="InterPro" id="IPR013087">
    <property type="entry name" value="Znf_C2H2_type"/>
</dbReference>
<reference evidence="4" key="1">
    <citation type="journal article" date="2017" name="Nat. Ecol. Evol.">
        <title>Genome expansion and lineage-specific genetic innovations in the forest pathogenic fungi Armillaria.</title>
        <authorList>
            <person name="Sipos G."/>
            <person name="Prasanna A.N."/>
            <person name="Walter M.C."/>
            <person name="O'Connor E."/>
            <person name="Balint B."/>
            <person name="Krizsan K."/>
            <person name="Kiss B."/>
            <person name="Hess J."/>
            <person name="Varga T."/>
            <person name="Slot J."/>
            <person name="Riley R."/>
            <person name="Boka B."/>
            <person name="Rigling D."/>
            <person name="Barry K."/>
            <person name="Lee J."/>
            <person name="Mihaltcheva S."/>
            <person name="LaButti K."/>
            <person name="Lipzen A."/>
            <person name="Waldron R."/>
            <person name="Moloney N.M."/>
            <person name="Sperisen C."/>
            <person name="Kredics L."/>
            <person name="Vagvoelgyi C."/>
            <person name="Patrignani A."/>
            <person name="Fitzpatrick D."/>
            <person name="Nagy I."/>
            <person name="Doyle S."/>
            <person name="Anderson J.B."/>
            <person name="Grigoriev I.V."/>
            <person name="Gueldener U."/>
            <person name="Muensterkoetter M."/>
            <person name="Nagy L.G."/>
        </authorList>
    </citation>
    <scope>NUCLEOTIDE SEQUENCE [LARGE SCALE GENOMIC DNA]</scope>
    <source>
        <strain evidence="4">Ar21-2</strain>
    </source>
</reference>
<name>A0A2H3CYJ3_ARMGA</name>
<accession>A0A2H3CYJ3</accession>
<dbReference type="EMBL" id="KZ293724">
    <property type="protein sequence ID" value="PBK81847.1"/>
    <property type="molecule type" value="Genomic_DNA"/>
</dbReference>
<feature type="domain" description="C2H2-type" evidence="2">
    <location>
        <begin position="315"/>
        <end position="337"/>
    </location>
</feature>
<protein>
    <recommendedName>
        <fullName evidence="2">C2H2-type domain-containing protein</fullName>
    </recommendedName>
</protein>
<proteinExistence type="predicted"/>
<feature type="region of interest" description="Disordered" evidence="1">
    <location>
        <begin position="381"/>
        <end position="436"/>
    </location>
</feature>
<dbReference type="Proteomes" id="UP000217790">
    <property type="component" value="Unassembled WGS sequence"/>
</dbReference>
<gene>
    <name evidence="3" type="ORF">ARMGADRAFT_1020044</name>
</gene>
<evidence type="ECO:0000256" key="1">
    <source>
        <dbReference type="SAM" id="MobiDB-lite"/>
    </source>
</evidence>